<dbReference type="AlphaFoldDB" id="A0AA39I866"/>
<accession>A0AA39I866</accession>
<dbReference type="GO" id="GO:0003676">
    <property type="term" value="F:nucleic acid binding"/>
    <property type="evidence" value="ECO:0007669"/>
    <property type="project" value="InterPro"/>
</dbReference>
<feature type="region of interest" description="Disordered" evidence="7">
    <location>
        <begin position="1060"/>
        <end position="1079"/>
    </location>
</feature>
<dbReference type="Pfam" id="PF03184">
    <property type="entry name" value="DDE_1"/>
    <property type="match status" value="1"/>
</dbReference>
<keyword evidence="4" id="KW-0255">Endonuclease</keyword>
<dbReference type="GO" id="GO:0016787">
    <property type="term" value="F:hydrolase activity"/>
    <property type="evidence" value="ECO:0007669"/>
    <property type="project" value="UniProtKB-KW"/>
</dbReference>
<evidence type="ECO:0000259" key="8">
    <source>
        <dbReference type="Pfam" id="PF03184"/>
    </source>
</evidence>
<evidence type="ECO:0000313" key="11">
    <source>
        <dbReference type="Proteomes" id="UP001175271"/>
    </source>
</evidence>
<evidence type="ECO:0000256" key="6">
    <source>
        <dbReference type="ARBA" id="ARBA00022918"/>
    </source>
</evidence>
<dbReference type="InterPro" id="IPR004875">
    <property type="entry name" value="DDE_SF_endonuclease_dom"/>
</dbReference>
<proteinExistence type="predicted"/>
<keyword evidence="2" id="KW-0548">Nucleotidyltransferase</keyword>
<dbReference type="Pfam" id="PF17917">
    <property type="entry name" value="RT_RNaseH"/>
    <property type="match status" value="1"/>
</dbReference>
<evidence type="ECO:0000256" key="2">
    <source>
        <dbReference type="ARBA" id="ARBA00022695"/>
    </source>
</evidence>
<evidence type="ECO:0000256" key="3">
    <source>
        <dbReference type="ARBA" id="ARBA00022722"/>
    </source>
</evidence>
<keyword evidence="1" id="KW-0808">Transferase</keyword>
<feature type="compositionally biased region" description="Basic residues" evidence="7">
    <location>
        <begin position="854"/>
        <end position="867"/>
    </location>
</feature>
<name>A0AA39I866_9BILA</name>
<comment type="caution">
    <text evidence="10">The sequence shown here is derived from an EMBL/GenBank/DDBJ whole genome shotgun (WGS) entry which is preliminary data.</text>
</comment>
<protein>
    <recommendedName>
        <fullName evidence="12">HTH CENPB-type domain-containing protein</fullName>
    </recommendedName>
</protein>
<evidence type="ECO:0000313" key="10">
    <source>
        <dbReference type="EMBL" id="KAK0419620.1"/>
    </source>
</evidence>
<organism evidence="10 11">
    <name type="scientific">Steinernema hermaphroditum</name>
    <dbReference type="NCBI Taxonomy" id="289476"/>
    <lineage>
        <taxon>Eukaryota</taxon>
        <taxon>Metazoa</taxon>
        <taxon>Ecdysozoa</taxon>
        <taxon>Nematoda</taxon>
        <taxon>Chromadorea</taxon>
        <taxon>Rhabditida</taxon>
        <taxon>Tylenchina</taxon>
        <taxon>Panagrolaimomorpha</taxon>
        <taxon>Strongyloidoidea</taxon>
        <taxon>Steinernematidae</taxon>
        <taxon>Steinernema</taxon>
    </lineage>
</organism>
<dbReference type="Proteomes" id="UP001175271">
    <property type="component" value="Unassembled WGS sequence"/>
</dbReference>
<dbReference type="CDD" id="cd09274">
    <property type="entry name" value="RNase_HI_RT_Ty3"/>
    <property type="match status" value="1"/>
</dbReference>
<dbReference type="GO" id="GO:0004519">
    <property type="term" value="F:endonuclease activity"/>
    <property type="evidence" value="ECO:0007669"/>
    <property type="project" value="UniProtKB-KW"/>
</dbReference>
<feature type="region of interest" description="Disordered" evidence="7">
    <location>
        <begin position="804"/>
        <end position="892"/>
    </location>
</feature>
<gene>
    <name evidence="10" type="ORF">QR680_014236</name>
</gene>
<evidence type="ECO:0000256" key="1">
    <source>
        <dbReference type="ARBA" id="ARBA00022679"/>
    </source>
</evidence>
<feature type="compositionally biased region" description="Polar residues" evidence="7">
    <location>
        <begin position="810"/>
        <end position="823"/>
    </location>
</feature>
<feature type="compositionally biased region" description="Basic and acidic residues" evidence="7">
    <location>
        <begin position="837"/>
        <end position="852"/>
    </location>
</feature>
<dbReference type="InterPro" id="IPR043502">
    <property type="entry name" value="DNA/RNA_pol_sf"/>
</dbReference>
<feature type="domain" description="Reverse transcriptase RNase H-like" evidence="9">
    <location>
        <begin position="465"/>
        <end position="556"/>
    </location>
</feature>
<keyword evidence="3" id="KW-0540">Nuclease</keyword>
<feature type="compositionally biased region" description="Acidic residues" evidence="7">
    <location>
        <begin position="602"/>
        <end position="613"/>
    </location>
</feature>
<dbReference type="EMBL" id="JAUCMV010000002">
    <property type="protein sequence ID" value="KAK0419620.1"/>
    <property type="molecule type" value="Genomic_DNA"/>
</dbReference>
<evidence type="ECO:0000256" key="5">
    <source>
        <dbReference type="ARBA" id="ARBA00022801"/>
    </source>
</evidence>
<dbReference type="PANTHER" id="PTHR34072">
    <property type="entry name" value="ENZYMATIC POLYPROTEIN-RELATED"/>
    <property type="match status" value="1"/>
</dbReference>
<evidence type="ECO:0008006" key="12">
    <source>
        <dbReference type="Google" id="ProtNLM"/>
    </source>
</evidence>
<dbReference type="GO" id="GO:0003964">
    <property type="term" value="F:RNA-directed DNA polymerase activity"/>
    <property type="evidence" value="ECO:0007669"/>
    <property type="project" value="UniProtKB-KW"/>
</dbReference>
<keyword evidence="11" id="KW-1185">Reference proteome</keyword>
<evidence type="ECO:0000256" key="4">
    <source>
        <dbReference type="ARBA" id="ARBA00022759"/>
    </source>
</evidence>
<feature type="region of interest" description="Disordered" evidence="7">
    <location>
        <begin position="599"/>
        <end position="619"/>
    </location>
</feature>
<evidence type="ECO:0000256" key="7">
    <source>
        <dbReference type="SAM" id="MobiDB-lite"/>
    </source>
</evidence>
<reference evidence="10" key="1">
    <citation type="submission" date="2023-06" db="EMBL/GenBank/DDBJ databases">
        <title>Genomic analysis of the entomopathogenic nematode Steinernema hermaphroditum.</title>
        <authorList>
            <person name="Schwarz E.M."/>
            <person name="Heppert J.K."/>
            <person name="Baniya A."/>
            <person name="Schwartz H.T."/>
            <person name="Tan C.-H."/>
            <person name="Antoshechkin I."/>
            <person name="Sternberg P.W."/>
            <person name="Goodrich-Blair H."/>
            <person name="Dillman A.R."/>
        </authorList>
    </citation>
    <scope>NUCLEOTIDE SEQUENCE</scope>
    <source>
        <strain evidence="10">PS9179</strain>
        <tissue evidence="10">Whole animal</tissue>
    </source>
</reference>
<keyword evidence="6" id="KW-0695">RNA-directed DNA polymerase</keyword>
<keyword evidence="5" id="KW-0378">Hydrolase</keyword>
<sequence length="1139" mass="130041">MATKKRALLEPPKDRGFNPSNIVKLLSMRFPLDQCDYHFTDAEESICASIIEYIVGIREADESLTFDPQENDDGESSGEDYTEIEEVKRKLTSFKYSRSQMERIVKDHDENGMTFADIQHHYKMVKSRADLARMRRYITHSVRLEEAEIKDELLIAFQEWVRNGHHINDRDLHLEALEIARRKNHTTFKAGPTFILEFKKKNNIVSRKVTQSTTTKQFVDVERQKEVCQEFRDGMKSLISNHPNKKKIFNSDQTGLKLELRAGRTLAIKGSKQVRVVVQRENALTHSLTLQPVISANGFLQTPMMVCFLERHPPAKFRDELAEFQFLHCVHSASGMMTADLACTWISDVFLPNGGQDSVLLIDSWSGYNRAMNEFGTQNHQIEFHVIPPHTTGDVQPLDVFFNRQLKAFHRHLTELLCRLRPDFIVSVRRNIANMLNLLVFQFTAARFRPMIMLAWQKAGLMQRTAIAGCLLQADEEGAEHPVSYASRILQPAEKRYHSMEQEALAIVFALQQFAPYIEGNGVTTVRTDNQPICALLKKQNLPPRLQRFQLAIQSYNIDLHHRSGDSNKMCDFLSRYPAANPGDEDLVALLIADIEAQKIDDEAEPEDNEEETPQVSLDEIREEQLKIPEYKKLIDALEANIPEAVANFEVKRFQETAMLPLRDHGAATDWTMRGEEERLADTDDGETHFINAIKKDRLCHLIRQPNLRKPLAEFLAEASEMAEKLIHKDISLEDVVSFLNVLVATELDYFKDGTTPTTSDTYVKARKLLMAMPKSTIAELEKKINENDDGPEEDAWQINALQSDEPESVPQSDKCQERTNGATRKVISQRAAIHKKPSDDPLHTPGDDGPNRKQQRQNRKIGRRPRRIQEERKTKPKTYVKPHKQEGSWNQERPRFAVRAAATIEVPPGTWMAIPGFIPLPIPRRRHGDYYIHSYPDLEEGLSQLGMQAGSIVPEGTVSINLQNTSDHPITVKENQIIAFAEEIRPPPRVFTRIPIREICEEITAAVALILEASIRTERECDKWDQGSRDRRANRWRNPTVQESIADIAQRLGDPIKTTTRSRHTQVTDQHQPRDRRPLLDFAPGTLLDFAPGTLLDFAPGAPVELPRRRSLHVPVHRLRRVLFGGGGELSSQAPGRR</sequence>
<feature type="domain" description="DDE-1" evidence="8">
    <location>
        <begin position="312"/>
        <end position="412"/>
    </location>
</feature>
<dbReference type="PANTHER" id="PTHR34072:SF52">
    <property type="entry name" value="RIBONUCLEASE H"/>
    <property type="match status" value="1"/>
</dbReference>
<dbReference type="InterPro" id="IPR041373">
    <property type="entry name" value="RT_RNaseH"/>
</dbReference>
<evidence type="ECO:0000259" key="9">
    <source>
        <dbReference type="Pfam" id="PF17917"/>
    </source>
</evidence>
<dbReference type="SUPFAM" id="SSF56672">
    <property type="entry name" value="DNA/RNA polymerases"/>
    <property type="match status" value="1"/>
</dbReference>